<gene>
    <name evidence="3" type="ORF">KL86PLE_30296</name>
</gene>
<reference evidence="3" key="1">
    <citation type="submission" date="2016-08" db="EMBL/GenBank/DDBJ databases">
        <authorList>
            <person name="Seilhamer J.J."/>
        </authorList>
    </citation>
    <scope>NUCLEOTIDE SEQUENCE</scope>
    <source>
        <strain evidence="3">86</strain>
    </source>
</reference>
<feature type="chain" id="PRO_5012894401" description="PepSY domain-containing protein" evidence="2">
    <location>
        <begin position="20"/>
        <end position="92"/>
    </location>
</feature>
<feature type="region of interest" description="Disordered" evidence="1">
    <location>
        <begin position="21"/>
        <end position="43"/>
    </location>
</feature>
<protein>
    <recommendedName>
        <fullName evidence="4">PepSY domain-containing protein</fullName>
    </recommendedName>
</protein>
<accession>A0A212LEN0</accession>
<name>A0A212LEN0_9HYPH</name>
<sequence>MKTMAAIGGLALSTLLASADLPRAQEPTGTKAPRTGENSFTEGQAKAWLEDAGYTHVAGLVLGSDGVWRASARLKGVPALVRLDYQGNITEH</sequence>
<evidence type="ECO:0008006" key="4">
    <source>
        <dbReference type="Google" id="ProtNLM"/>
    </source>
</evidence>
<evidence type="ECO:0000256" key="1">
    <source>
        <dbReference type="SAM" id="MobiDB-lite"/>
    </source>
</evidence>
<evidence type="ECO:0000313" key="3">
    <source>
        <dbReference type="EMBL" id="SCM75849.1"/>
    </source>
</evidence>
<dbReference type="EMBL" id="FMJD01000007">
    <property type="protein sequence ID" value="SCM75849.1"/>
    <property type="molecule type" value="Genomic_DNA"/>
</dbReference>
<evidence type="ECO:0000256" key="2">
    <source>
        <dbReference type="SAM" id="SignalP"/>
    </source>
</evidence>
<dbReference type="RefSeq" id="WP_288196163.1">
    <property type="nucleotide sequence ID" value="NZ_LT608334.1"/>
</dbReference>
<dbReference type="AlphaFoldDB" id="A0A212LEN0"/>
<feature type="signal peptide" evidence="2">
    <location>
        <begin position="1"/>
        <end position="19"/>
    </location>
</feature>
<organism evidence="3">
    <name type="scientific">uncultured Pleomorphomonas sp</name>
    <dbReference type="NCBI Taxonomy" id="442121"/>
    <lineage>
        <taxon>Bacteria</taxon>
        <taxon>Pseudomonadati</taxon>
        <taxon>Pseudomonadota</taxon>
        <taxon>Alphaproteobacteria</taxon>
        <taxon>Hyphomicrobiales</taxon>
        <taxon>Pleomorphomonadaceae</taxon>
        <taxon>Pleomorphomonas</taxon>
        <taxon>environmental samples</taxon>
    </lineage>
</organism>
<proteinExistence type="predicted"/>
<keyword evidence="2" id="KW-0732">Signal</keyword>